<dbReference type="InterPro" id="IPR029068">
    <property type="entry name" value="Glyas_Bleomycin-R_OHBP_Dase"/>
</dbReference>
<dbReference type="PANTHER" id="PTHR36503">
    <property type="entry name" value="BLR2520 PROTEIN"/>
    <property type="match status" value="1"/>
</dbReference>
<dbReference type="InterPro" id="IPR037523">
    <property type="entry name" value="VOC_core"/>
</dbReference>
<evidence type="ECO:0000313" key="3">
    <source>
        <dbReference type="Proteomes" id="UP000659344"/>
    </source>
</evidence>
<dbReference type="PANTHER" id="PTHR36503:SF3">
    <property type="entry name" value="BLR0126 PROTEIN"/>
    <property type="match status" value="1"/>
</dbReference>
<dbReference type="Gene3D" id="3.10.180.10">
    <property type="entry name" value="2,3-Dihydroxybiphenyl 1,2-Dioxygenase, domain 1"/>
    <property type="match status" value="1"/>
</dbReference>
<organism evidence="2 3">
    <name type="scientific">Paenibacillus segetis</name>
    <dbReference type="NCBI Taxonomy" id="1325360"/>
    <lineage>
        <taxon>Bacteria</taxon>
        <taxon>Bacillati</taxon>
        <taxon>Bacillota</taxon>
        <taxon>Bacilli</taxon>
        <taxon>Bacillales</taxon>
        <taxon>Paenibacillaceae</taxon>
        <taxon>Paenibacillus</taxon>
    </lineage>
</organism>
<sequence length="130" mass="15010">MKFSAVGFFVEDLENMVKFYRDVMKMDTDWDGGPFARFQTEGSWFMMFGRKDFEDMTIQTFDYPKGLNGTMELAFDVPNFSDVDKEYERLIQSGAKSVLQPLTKSWGQRVCYVADPEGNLLEICSFGVML</sequence>
<dbReference type="EMBL" id="BMFT01000001">
    <property type="protein sequence ID" value="GGH27302.1"/>
    <property type="molecule type" value="Genomic_DNA"/>
</dbReference>
<name>A0ABQ1YJ64_9BACL</name>
<dbReference type="RefSeq" id="WP_188539843.1">
    <property type="nucleotide sequence ID" value="NZ_BMFT01000001.1"/>
</dbReference>
<keyword evidence="3" id="KW-1185">Reference proteome</keyword>
<evidence type="ECO:0000313" key="2">
    <source>
        <dbReference type="EMBL" id="GGH27302.1"/>
    </source>
</evidence>
<dbReference type="Proteomes" id="UP000659344">
    <property type="component" value="Unassembled WGS sequence"/>
</dbReference>
<dbReference type="InterPro" id="IPR025870">
    <property type="entry name" value="Glyoxalase-like_dom"/>
</dbReference>
<dbReference type="SUPFAM" id="SSF54593">
    <property type="entry name" value="Glyoxalase/Bleomycin resistance protein/Dihydroxybiphenyl dioxygenase"/>
    <property type="match status" value="1"/>
</dbReference>
<feature type="domain" description="VOC" evidence="1">
    <location>
        <begin position="2"/>
        <end position="126"/>
    </location>
</feature>
<reference evidence="3" key="1">
    <citation type="journal article" date="2019" name="Int. J. Syst. Evol. Microbiol.">
        <title>The Global Catalogue of Microorganisms (GCM) 10K type strain sequencing project: providing services to taxonomists for standard genome sequencing and annotation.</title>
        <authorList>
            <consortium name="The Broad Institute Genomics Platform"/>
            <consortium name="The Broad Institute Genome Sequencing Center for Infectious Disease"/>
            <person name="Wu L."/>
            <person name="Ma J."/>
        </authorList>
    </citation>
    <scope>NUCLEOTIDE SEQUENCE [LARGE SCALE GENOMIC DNA]</scope>
    <source>
        <strain evidence="3">CGMCC 1.12769</strain>
    </source>
</reference>
<evidence type="ECO:0000259" key="1">
    <source>
        <dbReference type="PROSITE" id="PS51819"/>
    </source>
</evidence>
<protein>
    <submittedName>
        <fullName evidence="2">Glyoxalase/bleomycin resistance/dioxygenase family protein</fullName>
    </submittedName>
</protein>
<proteinExistence type="predicted"/>
<comment type="caution">
    <text evidence="2">The sequence shown here is derived from an EMBL/GenBank/DDBJ whole genome shotgun (WGS) entry which is preliminary data.</text>
</comment>
<dbReference type="PROSITE" id="PS51819">
    <property type="entry name" value="VOC"/>
    <property type="match status" value="1"/>
</dbReference>
<gene>
    <name evidence="2" type="ORF">GCM10008013_28650</name>
</gene>
<accession>A0ABQ1YJ64</accession>
<dbReference type="Pfam" id="PF12681">
    <property type="entry name" value="Glyoxalase_2"/>
    <property type="match status" value="1"/>
</dbReference>